<keyword evidence="13 14" id="KW-0472">Membrane</keyword>
<evidence type="ECO:0000256" key="12">
    <source>
        <dbReference type="ARBA" id="ARBA00023012"/>
    </source>
</evidence>
<dbReference type="EC" id="2.7.13.3" evidence="3"/>
<evidence type="ECO:0000256" key="8">
    <source>
        <dbReference type="ARBA" id="ARBA00022741"/>
    </source>
</evidence>
<keyword evidence="8" id="KW-0547">Nucleotide-binding</keyword>
<dbReference type="SMART" id="SM00388">
    <property type="entry name" value="HisKA"/>
    <property type="match status" value="1"/>
</dbReference>
<evidence type="ECO:0000256" key="6">
    <source>
        <dbReference type="ARBA" id="ARBA00022679"/>
    </source>
</evidence>
<keyword evidence="12" id="KW-0902">Two-component regulatory system</keyword>
<keyword evidence="10" id="KW-0067">ATP-binding</keyword>
<feature type="domain" description="HAMP" evidence="16">
    <location>
        <begin position="188"/>
        <end position="216"/>
    </location>
</feature>
<keyword evidence="18" id="KW-1185">Reference proteome</keyword>
<dbReference type="PROSITE" id="PS50109">
    <property type="entry name" value="HIS_KIN"/>
    <property type="match status" value="1"/>
</dbReference>
<evidence type="ECO:0000256" key="4">
    <source>
        <dbReference type="ARBA" id="ARBA00022475"/>
    </source>
</evidence>
<evidence type="ECO:0000259" key="15">
    <source>
        <dbReference type="PROSITE" id="PS50109"/>
    </source>
</evidence>
<reference evidence="17 18" key="1">
    <citation type="journal article" date="2019" name="Int. J. Syst. Evol. Microbiol.">
        <title>The Global Catalogue of Microorganisms (GCM) 10K type strain sequencing project: providing services to taxonomists for standard genome sequencing and annotation.</title>
        <authorList>
            <consortium name="The Broad Institute Genomics Platform"/>
            <consortium name="The Broad Institute Genome Sequencing Center for Infectious Disease"/>
            <person name="Wu L."/>
            <person name="Ma J."/>
        </authorList>
    </citation>
    <scope>NUCLEOTIDE SEQUENCE [LARGE SCALE GENOMIC DNA]</scope>
    <source>
        <strain evidence="17 18">JCM 9731</strain>
    </source>
</reference>
<comment type="subcellular location">
    <subcellularLocation>
        <location evidence="2">Cell membrane</location>
        <topology evidence="2">Multi-pass membrane protein</topology>
    </subcellularLocation>
</comment>
<dbReference type="InterPro" id="IPR036097">
    <property type="entry name" value="HisK_dim/P_sf"/>
</dbReference>
<proteinExistence type="predicted"/>
<dbReference type="CDD" id="cd00082">
    <property type="entry name" value="HisKA"/>
    <property type="match status" value="1"/>
</dbReference>
<evidence type="ECO:0000256" key="7">
    <source>
        <dbReference type="ARBA" id="ARBA00022692"/>
    </source>
</evidence>
<evidence type="ECO:0000256" key="11">
    <source>
        <dbReference type="ARBA" id="ARBA00022989"/>
    </source>
</evidence>
<dbReference type="InterPro" id="IPR003660">
    <property type="entry name" value="HAMP_dom"/>
</dbReference>
<evidence type="ECO:0000256" key="2">
    <source>
        <dbReference type="ARBA" id="ARBA00004651"/>
    </source>
</evidence>
<name>A0ABN0WK29_9BACI</name>
<keyword evidence="9 17" id="KW-0418">Kinase</keyword>
<keyword evidence="6" id="KW-0808">Transferase</keyword>
<dbReference type="Gene3D" id="6.10.340.10">
    <property type="match status" value="1"/>
</dbReference>
<accession>A0ABN0WK29</accession>
<dbReference type="InterPro" id="IPR005467">
    <property type="entry name" value="His_kinase_dom"/>
</dbReference>
<organism evidence="17 18">
    <name type="scientific">Bacillus carboniphilus</name>
    <dbReference type="NCBI Taxonomy" id="86663"/>
    <lineage>
        <taxon>Bacteria</taxon>
        <taxon>Bacillati</taxon>
        <taxon>Bacillota</taxon>
        <taxon>Bacilli</taxon>
        <taxon>Bacillales</taxon>
        <taxon>Bacillaceae</taxon>
        <taxon>Bacillus</taxon>
    </lineage>
</organism>
<keyword evidence="5" id="KW-0597">Phosphoprotein</keyword>
<dbReference type="SMART" id="SM00387">
    <property type="entry name" value="HATPase_c"/>
    <property type="match status" value="1"/>
</dbReference>
<gene>
    <name evidence="17" type="ORF">GCM10008967_33210</name>
</gene>
<evidence type="ECO:0000256" key="9">
    <source>
        <dbReference type="ARBA" id="ARBA00022777"/>
    </source>
</evidence>
<dbReference type="Pfam" id="PF02518">
    <property type="entry name" value="HATPase_c"/>
    <property type="match status" value="1"/>
</dbReference>
<dbReference type="InterPro" id="IPR003594">
    <property type="entry name" value="HATPase_dom"/>
</dbReference>
<dbReference type="PANTHER" id="PTHR45528:SF1">
    <property type="entry name" value="SENSOR HISTIDINE KINASE CPXA"/>
    <property type="match status" value="1"/>
</dbReference>
<keyword evidence="7 14" id="KW-0812">Transmembrane</keyword>
<dbReference type="Gene3D" id="3.30.565.10">
    <property type="entry name" value="Histidine kinase-like ATPase, C-terminal domain"/>
    <property type="match status" value="1"/>
</dbReference>
<dbReference type="GO" id="GO:0016301">
    <property type="term" value="F:kinase activity"/>
    <property type="evidence" value="ECO:0007669"/>
    <property type="project" value="UniProtKB-KW"/>
</dbReference>
<dbReference type="Pfam" id="PF00512">
    <property type="entry name" value="HisKA"/>
    <property type="match status" value="1"/>
</dbReference>
<comment type="caution">
    <text evidence="17">The sequence shown here is derived from an EMBL/GenBank/DDBJ whole genome shotgun (WGS) entry which is preliminary data.</text>
</comment>
<dbReference type="Gene3D" id="1.10.287.130">
    <property type="match status" value="1"/>
</dbReference>
<dbReference type="PANTHER" id="PTHR45528">
    <property type="entry name" value="SENSOR HISTIDINE KINASE CPXA"/>
    <property type="match status" value="1"/>
</dbReference>
<dbReference type="SUPFAM" id="SSF47384">
    <property type="entry name" value="Homodimeric domain of signal transducing histidine kinase"/>
    <property type="match status" value="1"/>
</dbReference>
<dbReference type="InterPro" id="IPR050398">
    <property type="entry name" value="HssS/ArlS-like"/>
</dbReference>
<feature type="domain" description="Histidine kinase" evidence="15">
    <location>
        <begin position="231"/>
        <end position="431"/>
    </location>
</feature>
<dbReference type="InterPro" id="IPR003661">
    <property type="entry name" value="HisK_dim/P_dom"/>
</dbReference>
<evidence type="ECO:0000259" key="16">
    <source>
        <dbReference type="PROSITE" id="PS50885"/>
    </source>
</evidence>
<keyword evidence="4" id="KW-1003">Cell membrane</keyword>
<dbReference type="SUPFAM" id="SSF55874">
    <property type="entry name" value="ATPase domain of HSP90 chaperone/DNA topoisomerase II/histidine kinase"/>
    <property type="match status" value="1"/>
</dbReference>
<evidence type="ECO:0000256" key="13">
    <source>
        <dbReference type="ARBA" id="ARBA00023136"/>
    </source>
</evidence>
<keyword evidence="11 14" id="KW-1133">Transmembrane helix</keyword>
<protein>
    <recommendedName>
        <fullName evidence="3">histidine kinase</fullName>
        <ecNumber evidence="3">2.7.13.3</ecNumber>
    </recommendedName>
</protein>
<dbReference type="InterPro" id="IPR036890">
    <property type="entry name" value="HATPase_C_sf"/>
</dbReference>
<dbReference type="Proteomes" id="UP001500782">
    <property type="component" value="Unassembled WGS sequence"/>
</dbReference>
<evidence type="ECO:0000256" key="3">
    <source>
        <dbReference type="ARBA" id="ARBA00012438"/>
    </source>
</evidence>
<evidence type="ECO:0000256" key="1">
    <source>
        <dbReference type="ARBA" id="ARBA00000085"/>
    </source>
</evidence>
<evidence type="ECO:0000256" key="5">
    <source>
        <dbReference type="ARBA" id="ARBA00022553"/>
    </source>
</evidence>
<evidence type="ECO:0000256" key="10">
    <source>
        <dbReference type="ARBA" id="ARBA00022840"/>
    </source>
</evidence>
<dbReference type="RefSeq" id="WP_343801423.1">
    <property type="nucleotide sequence ID" value="NZ_BAAADJ010000058.1"/>
</dbReference>
<evidence type="ECO:0000256" key="14">
    <source>
        <dbReference type="SAM" id="Phobius"/>
    </source>
</evidence>
<evidence type="ECO:0000313" key="18">
    <source>
        <dbReference type="Proteomes" id="UP001500782"/>
    </source>
</evidence>
<comment type="catalytic activity">
    <reaction evidence="1">
        <text>ATP + protein L-histidine = ADP + protein N-phospho-L-histidine.</text>
        <dbReference type="EC" id="2.7.13.3"/>
    </reaction>
</comment>
<sequence>MPIVSIAIFLPLSEFQSNQNPYANHKDLEEMWHSKAKELDGATPEEIDLALQQLKRDYSEASLFWVNQDGGLELQLPSNPDLPQNWTASYTVEFMKKSYNGDPFTIVAFIGNASKQGFMVFQVARDAMRTELDVIQDKYGSVYFIGVLVILVVFMIFSGWFFYNIRKRLISLEKAMHIEDDTPLLPDPVSIIKKDEIGALEQAFNEMVLKLQQSRERERKEEELRRQLIANLSHDLRTPLTTIRGYAYSLKKEGLSSEGNQSLQLLDQKISYMGRLIENLLSYSLLTSGKYPYKPVRQDLVRVIKTVLASWYPVFEKEGFTINIDLPESKILTDIDEHWLQRMLDNLFQNILRHASEGKYVGVQLGVSESKFTLTVEDKGPGMNATSKEKGVGVGLSIISLMTKELGWKWDIESSQAGTRMIFTNSFPLFNEK</sequence>
<dbReference type="PROSITE" id="PS50885">
    <property type="entry name" value="HAMP"/>
    <property type="match status" value="1"/>
</dbReference>
<feature type="transmembrane region" description="Helical" evidence="14">
    <location>
        <begin position="142"/>
        <end position="163"/>
    </location>
</feature>
<dbReference type="CDD" id="cd06225">
    <property type="entry name" value="HAMP"/>
    <property type="match status" value="1"/>
</dbReference>
<evidence type="ECO:0000313" key="17">
    <source>
        <dbReference type="EMBL" id="GAA0340208.1"/>
    </source>
</evidence>
<dbReference type="EMBL" id="BAAADJ010000058">
    <property type="protein sequence ID" value="GAA0340208.1"/>
    <property type="molecule type" value="Genomic_DNA"/>
</dbReference>